<dbReference type="PANTHER" id="PTHR43318">
    <property type="entry name" value="UDP-N-ACETYLGLUCOSAMINE 4,6-DEHYDRATASE"/>
    <property type="match status" value="1"/>
</dbReference>
<feature type="compositionally biased region" description="Pro residues" evidence="2">
    <location>
        <begin position="638"/>
        <end position="648"/>
    </location>
</feature>
<keyword evidence="7" id="KW-1185">Reference proteome</keyword>
<evidence type="ECO:0000313" key="6">
    <source>
        <dbReference type="EMBL" id="MBK0332998.1"/>
    </source>
</evidence>
<dbReference type="Proteomes" id="UP000612352">
    <property type="component" value="Unassembled WGS sequence"/>
</dbReference>
<dbReference type="InterPro" id="IPR051203">
    <property type="entry name" value="Polysaccharide_Synthase-Rel"/>
</dbReference>
<evidence type="ECO:0000313" key="7">
    <source>
        <dbReference type="Proteomes" id="UP000612352"/>
    </source>
</evidence>
<feature type="transmembrane region" description="Helical" evidence="3">
    <location>
        <begin position="164"/>
        <end position="181"/>
    </location>
</feature>
<feature type="compositionally biased region" description="Low complexity" evidence="2">
    <location>
        <begin position="649"/>
        <end position="658"/>
    </location>
</feature>
<dbReference type="InterPro" id="IPR003869">
    <property type="entry name" value="Polysac_CapD-like"/>
</dbReference>
<dbReference type="InterPro" id="IPR036291">
    <property type="entry name" value="NAD(P)-bd_dom_sf"/>
</dbReference>
<name>A0ABS1BEC2_9MICO</name>
<organism evidence="6 7">
    <name type="scientific">Brachybacterium halotolerans</name>
    <dbReference type="NCBI Taxonomy" id="2795215"/>
    <lineage>
        <taxon>Bacteria</taxon>
        <taxon>Bacillati</taxon>
        <taxon>Actinomycetota</taxon>
        <taxon>Actinomycetes</taxon>
        <taxon>Micrococcales</taxon>
        <taxon>Dermabacteraceae</taxon>
        <taxon>Brachybacterium</taxon>
    </lineage>
</organism>
<dbReference type="EMBL" id="JAEDAJ010000009">
    <property type="protein sequence ID" value="MBK0332474.1"/>
    <property type="molecule type" value="Genomic_DNA"/>
</dbReference>
<gene>
    <name evidence="5" type="ORF">I8D64_13815</name>
    <name evidence="6" type="ORF">I8D64_16470</name>
</gene>
<feature type="transmembrane region" description="Helical" evidence="3">
    <location>
        <begin position="61"/>
        <end position="88"/>
    </location>
</feature>
<protein>
    <submittedName>
        <fullName evidence="6">Polysaccharide biosynthesis protein</fullName>
    </submittedName>
</protein>
<dbReference type="EMBL" id="JAEDAJ010000017">
    <property type="protein sequence ID" value="MBK0332998.1"/>
    <property type="molecule type" value="Genomic_DNA"/>
</dbReference>
<dbReference type="Gene3D" id="3.40.50.720">
    <property type="entry name" value="NAD(P)-binding Rossmann-like Domain"/>
    <property type="match status" value="2"/>
</dbReference>
<keyword evidence="3" id="KW-0812">Transmembrane</keyword>
<dbReference type="RefSeq" id="WP_200503371.1">
    <property type="nucleotide sequence ID" value="NZ_JAEDAJ010000009.1"/>
</dbReference>
<feature type="transmembrane region" description="Helical" evidence="3">
    <location>
        <begin position="100"/>
        <end position="120"/>
    </location>
</feature>
<dbReference type="SUPFAM" id="SSF51735">
    <property type="entry name" value="NAD(P)-binding Rossmann-fold domains"/>
    <property type="match status" value="2"/>
</dbReference>
<keyword evidence="3" id="KW-0472">Membrane</keyword>
<dbReference type="Pfam" id="PF13727">
    <property type="entry name" value="CoA_binding_3"/>
    <property type="match status" value="1"/>
</dbReference>
<evidence type="ECO:0000259" key="4">
    <source>
        <dbReference type="Pfam" id="PF02719"/>
    </source>
</evidence>
<proteinExistence type="inferred from homology"/>
<comment type="caution">
    <text evidence="6">The sequence shown here is derived from an EMBL/GenBank/DDBJ whole genome shotgun (WGS) entry which is preliminary data.</text>
</comment>
<feature type="region of interest" description="Disordered" evidence="2">
    <location>
        <begin position="619"/>
        <end position="682"/>
    </location>
</feature>
<evidence type="ECO:0000256" key="2">
    <source>
        <dbReference type="SAM" id="MobiDB-lite"/>
    </source>
</evidence>
<feature type="transmembrane region" description="Helical" evidence="3">
    <location>
        <begin position="34"/>
        <end position="55"/>
    </location>
</feature>
<keyword evidence="3" id="KW-1133">Transmembrane helix</keyword>
<feature type="transmembrane region" description="Helical" evidence="3">
    <location>
        <begin position="126"/>
        <end position="144"/>
    </location>
</feature>
<comment type="similarity">
    <text evidence="1">Belongs to the polysaccharide synthase family.</text>
</comment>
<feature type="domain" description="Polysaccharide biosynthesis protein CapD-like" evidence="4">
    <location>
        <begin position="303"/>
        <end position="580"/>
    </location>
</feature>
<dbReference type="CDD" id="cd05237">
    <property type="entry name" value="UDP_invert_4-6DH_SDR_e"/>
    <property type="match status" value="1"/>
</dbReference>
<evidence type="ECO:0000256" key="3">
    <source>
        <dbReference type="SAM" id="Phobius"/>
    </source>
</evidence>
<evidence type="ECO:0000313" key="5">
    <source>
        <dbReference type="EMBL" id="MBK0332474.1"/>
    </source>
</evidence>
<dbReference type="PANTHER" id="PTHR43318:SF1">
    <property type="entry name" value="POLYSACCHARIDE BIOSYNTHESIS PROTEIN EPSC-RELATED"/>
    <property type="match status" value="1"/>
</dbReference>
<evidence type="ECO:0000256" key="1">
    <source>
        <dbReference type="ARBA" id="ARBA00007430"/>
    </source>
</evidence>
<dbReference type="Pfam" id="PF02719">
    <property type="entry name" value="Polysacc_synt_2"/>
    <property type="match status" value="1"/>
</dbReference>
<reference evidence="6 7" key="1">
    <citation type="submission" date="2020-12" db="EMBL/GenBank/DDBJ databases">
        <title>Brachybacterium sp. MASK1Z-5, whole genome shotgun sequence.</title>
        <authorList>
            <person name="Tuo L."/>
        </authorList>
    </citation>
    <scope>NUCLEOTIDE SEQUENCE [LARGE SCALE GENOMIC DNA]</scope>
    <source>
        <strain evidence="6 7">MASK1Z-5</strain>
    </source>
</reference>
<sequence>MAGASEALEDEQNRGTTLWPRRFTQAGIERNTPWVVALVLGACDLVMWALGWLVADLLLPGVVLVPALVLALVSIAVQFIAGALLGVYRHRYIVGSVGELRTVALASAISAIAAALGSLAFAGDRFFGGVLLAWLAALVLMIGARQALRMAFDRERAPRDAQDVVIVGAGILGASLIDHLLSDKHSKYRPVALVDDDLAKRAMVVRGVPVRGRTMDLARVLDETGADGAIVAISEADSDLFSRLADQVDTSARWVRTVPTFSEMLTRDSIGRLVDLDVEDLVGRPITPPDTSAAREVIAGRRVLVTGAGGSIGSELCRQIKKLEPVALVMLDRDESALHALSMSLQGSALLDQPEYVLADIRDREALDAVFTEHRPEVVFHAAALKHLPMLERFPAEGWKTNVHGSRNVIDAAEQHGVERFVNVSTDKAARPTSILGASKRVAEGLTTDAADRTGRRYVSVRFGNVIGSRGSAIPAFGQQIRNGGPVTVTHKDVTRYFMTIPEACQLVLFALSVGRSGETLVLEMGEPVKIVDIARRMISLAGVSCEIVFTGLRPGEKLAEELFTPDENTVLTRSGRVWHVRNEPIAEGALPAPAAPESAIDAFYTQVLAENDLHQVVEGSPVVPPDADAGTTARAPEPAPAPAPAPGPAGAQVAVPETPATARTPQIAAATSADGPQEMTK</sequence>
<accession>A0ABS1BEC2</accession>